<feature type="region of interest" description="Disordered" evidence="4">
    <location>
        <begin position="1"/>
        <end position="27"/>
    </location>
</feature>
<dbReference type="InterPro" id="IPR036390">
    <property type="entry name" value="WH_DNA-bd_sf"/>
</dbReference>
<comment type="caution">
    <text evidence="6">The sequence shown here is derived from an EMBL/GenBank/DDBJ whole genome shotgun (WGS) entry which is preliminary data.</text>
</comment>
<keyword evidence="1" id="KW-0805">Transcription regulation</keyword>
<evidence type="ECO:0000313" key="6">
    <source>
        <dbReference type="EMBL" id="GGO58533.1"/>
    </source>
</evidence>
<organism evidence="6 7">
    <name type="scientific">Streptomyces lasiicapitis</name>
    <dbReference type="NCBI Taxonomy" id="1923961"/>
    <lineage>
        <taxon>Bacteria</taxon>
        <taxon>Bacillati</taxon>
        <taxon>Actinomycetota</taxon>
        <taxon>Actinomycetes</taxon>
        <taxon>Kitasatosporales</taxon>
        <taxon>Streptomycetaceae</taxon>
        <taxon>Streptomyces</taxon>
    </lineage>
</organism>
<keyword evidence="2" id="KW-0238">DNA-binding</keyword>
<accession>A0ABQ2MV55</accession>
<dbReference type="Pfam" id="PF12802">
    <property type="entry name" value="MarR_2"/>
    <property type="match status" value="1"/>
</dbReference>
<keyword evidence="7" id="KW-1185">Reference proteome</keyword>
<evidence type="ECO:0000256" key="1">
    <source>
        <dbReference type="ARBA" id="ARBA00023015"/>
    </source>
</evidence>
<evidence type="ECO:0000259" key="5">
    <source>
        <dbReference type="PROSITE" id="PS50995"/>
    </source>
</evidence>
<dbReference type="RefSeq" id="WP_189177445.1">
    <property type="nucleotide sequence ID" value="NZ_BMNG01000024.1"/>
</dbReference>
<dbReference type="Gene3D" id="1.10.10.10">
    <property type="entry name" value="Winged helix-like DNA-binding domain superfamily/Winged helix DNA-binding domain"/>
    <property type="match status" value="1"/>
</dbReference>
<feature type="domain" description="HTH marR-type" evidence="5">
    <location>
        <begin position="34"/>
        <end position="166"/>
    </location>
</feature>
<proteinExistence type="predicted"/>
<evidence type="ECO:0000256" key="3">
    <source>
        <dbReference type="ARBA" id="ARBA00023163"/>
    </source>
</evidence>
<dbReference type="InterPro" id="IPR000835">
    <property type="entry name" value="HTH_MarR-typ"/>
</dbReference>
<dbReference type="PANTHER" id="PTHR39515:SF2">
    <property type="entry name" value="HTH-TYPE TRANSCRIPTIONAL REGULATOR RV0880"/>
    <property type="match status" value="1"/>
</dbReference>
<reference evidence="7" key="1">
    <citation type="journal article" date="2019" name="Int. J. Syst. Evol. Microbiol.">
        <title>The Global Catalogue of Microorganisms (GCM) 10K type strain sequencing project: providing services to taxonomists for standard genome sequencing and annotation.</title>
        <authorList>
            <consortium name="The Broad Institute Genomics Platform"/>
            <consortium name="The Broad Institute Genome Sequencing Center for Infectious Disease"/>
            <person name="Wu L."/>
            <person name="Ma J."/>
        </authorList>
    </citation>
    <scope>NUCLEOTIDE SEQUENCE [LARGE SCALE GENOMIC DNA]</scope>
    <source>
        <strain evidence="7">CGMCC 4.7349</strain>
    </source>
</reference>
<dbReference type="InterPro" id="IPR023187">
    <property type="entry name" value="Tscrpt_reg_MarR-type_CS"/>
</dbReference>
<protein>
    <submittedName>
        <fullName evidence="6">MarR family transcriptional regulator</fullName>
    </submittedName>
</protein>
<sequence length="178" mass="19090">MSDEKQQGKPGRAAAGARGGSGCREGDKGLFGQARELTPALYTLSRVLRFQGMDEAGLWRLPPSELELMRYVHAEPGVTVGVLARELGMQVSNVSATVRGLVNGGLLEREKDPDDGRVSRLRPTLKAEQGMALIENAWAEIFADALAELSEAQREALLASVPALEALGAALKERRKAP</sequence>
<dbReference type="PROSITE" id="PS01117">
    <property type="entry name" value="HTH_MARR_1"/>
    <property type="match status" value="1"/>
</dbReference>
<dbReference type="SMART" id="SM00347">
    <property type="entry name" value="HTH_MARR"/>
    <property type="match status" value="1"/>
</dbReference>
<dbReference type="SUPFAM" id="SSF46785">
    <property type="entry name" value="Winged helix' DNA-binding domain"/>
    <property type="match status" value="1"/>
</dbReference>
<evidence type="ECO:0000256" key="2">
    <source>
        <dbReference type="ARBA" id="ARBA00023125"/>
    </source>
</evidence>
<dbReference type="InterPro" id="IPR036388">
    <property type="entry name" value="WH-like_DNA-bd_sf"/>
</dbReference>
<gene>
    <name evidence="6" type="primary">marR</name>
    <name evidence="6" type="ORF">GCM10012286_77920</name>
</gene>
<name>A0ABQ2MV55_9ACTN</name>
<dbReference type="Proteomes" id="UP000656881">
    <property type="component" value="Unassembled WGS sequence"/>
</dbReference>
<dbReference type="PROSITE" id="PS50995">
    <property type="entry name" value="HTH_MARR_2"/>
    <property type="match status" value="1"/>
</dbReference>
<dbReference type="PANTHER" id="PTHR39515">
    <property type="entry name" value="CONSERVED PROTEIN"/>
    <property type="match status" value="1"/>
</dbReference>
<dbReference type="InterPro" id="IPR052526">
    <property type="entry name" value="HTH-type_Bedaq_tolerance"/>
</dbReference>
<evidence type="ECO:0000256" key="4">
    <source>
        <dbReference type="SAM" id="MobiDB-lite"/>
    </source>
</evidence>
<keyword evidence="3" id="KW-0804">Transcription</keyword>
<evidence type="ECO:0000313" key="7">
    <source>
        <dbReference type="Proteomes" id="UP000656881"/>
    </source>
</evidence>
<dbReference type="EMBL" id="BMNG01000024">
    <property type="protein sequence ID" value="GGO58533.1"/>
    <property type="molecule type" value="Genomic_DNA"/>
</dbReference>